<dbReference type="PROSITE" id="PS50966">
    <property type="entry name" value="ZF_SWIM"/>
    <property type="match status" value="1"/>
</dbReference>
<dbReference type="PANTHER" id="PTHR31973:SF191">
    <property type="entry name" value="OS05G0489400 PROTEIN"/>
    <property type="match status" value="1"/>
</dbReference>
<evidence type="ECO:0000256" key="4">
    <source>
        <dbReference type="PROSITE-ProRule" id="PRU00325"/>
    </source>
</evidence>
<evidence type="ECO:0000256" key="3">
    <source>
        <dbReference type="ARBA" id="ARBA00022833"/>
    </source>
</evidence>
<dbReference type="GO" id="GO:0008270">
    <property type="term" value="F:zinc ion binding"/>
    <property type="evidence" value="ECO:0007669"/>
    <property type="project" value="UniProtKB-KW"/>
</dbReference>
<organism evidence="6 7">
    <name type="scientific">Solanum commersonii</name>
    <name type="common">Commerson's wild potato</name>
    <name type="synonym">Commerson's nightshade</name>
    <dbReference type="NCBI Taxonomy" id="4109"/>
    <lineage>
        <taxon>Eukaryota</taxon>
        <taxon>Viridiplantae</taxon>
        <taxon>Streptophyta</taxon>
        <taxon>Embryophyta</taxon>
        <taxon>Tracheophyta</taxon>
        <taxon>Spermatophyta</taxon>
        <taxon>Magnoliopsida</taxon>
        <taxon>eudicotyledons</taxon>
        <taxon>Gunneridae</taxon>
        <taxon>Pentapetalae</taxon>
        <taxon>asterids</taxon>
        <taxon>lamiids</taxon>
        <taxon>Solanales</taxon>
        <taxon>Solanaceae</taxon>
        <taxon>Solanoideae</taxon>
        <taxon>Solaneae</taxon>
        <taxon>Solanum</taxon>
    </lineage>
</organism>
<keyword evidence="1" id="KW-0479">Metal-binding</keyword>
<keyword evidence="2 4" id="KW-0863">Zinc-finger</keyword>
<dbReference type="AlphaFoldDB" id="A0A9J5YS30"/>
<gene>
    <name evidence="6" type="ORF">H5410_033096</name>
</gene>
<evidence type="ECO:0000256" key="2">
    <source>
        <dbReference type="ARBA" id="ARBA00022771"/>
    </source>
</evidence>
<protein>
    <recommendedName>
        <fullName evidence="5">SWIM-type domain-containing protein</fullName>
    </recommendedName>
</protein>
<evidence type="ECO:0000256" key="1">
    <source>
        <dbReference type="ARBA" id="ARBA00022723"/>
    </source>
</evidence>
<dbReference type="OrthoDB" id="1303499at2759"/>
<dbReference type="Pfam" id="PF04434">
    <property type="entry name" value="SWIM"/>
    <property type="match status" value="1"/>
</dbReference>
<dbReference type="EMBL" id="JACXVP010000006">
    <property type="protein sequence ID" value="KAG5601726.1"/>
    <property type="molecule type" value="Genomic_DNA"/>
</dbReference>
<proteinExistence type="predicted"/>
<dbReference type="InterPro" id="IPR006564">
    <property type="entry name" value="Znf_PMZ"/>
</dbReference>
<evidence type="ECO:0000259" key="5">
    <source>
        <dbReference type="PROSITE" id="PS50966"/>
    </source>
</evidence>
<evidence type="ECO:0000313" key="7">
    <source>
        <dbReference type="Proteomes" id="UP000824120"/>
    </source>
</evidence>
<keyword evidence="3" id="KW-0862">Zinc</keyword>
<dbReference type="InterPro" id="IPR007527">
    <property type="entry name" value="Znf_SWIM"/>
</dbReference>
<reference evidence="6 7" key="1">
    <citation type="submission" date="2020-09" db="EMBL/GenBank/DDBJ databases">
        <title>De no assembly of potato wild relative species, Solanum commersonii.</title>
        <authorList>
            <person name="Cho K."/>
        </authorList>
    </citation>
    <scope>NUCLEOTIDE SEQUENCE [LARGE SCALE GENOMIC DNA]</scope>
    <source>
        <strain evidence="6">LZ3.2</strain>
        <tissue evidence="6">Leaf</tissue>
    </source>
</reference>
<feature type="domain" description="SWIM-type" evidence="5">
    <location>
        <begin position="288"/>
        <end position="320"/>
    </location>
</feature>
<evidence type="ECO:0000313" key="6">
    <source>
        <dbReference type="EMBL" id="KAG5601726.1"/>
    </source>
</evidence>
<dbReference type="SMART" id="SM00575">
    <property type="entry name" value="ZnF_PMZ"/>
    <property type="match status" value="1"/>
</dbReference>
<accession>A0A9J5YS30</accession>
<dbReference type="PANTHER" id="PTHR31973">
    <property type="entry name" value="POLYPROTEIN, PUTATIVE-RELATED"/>
    <property type="match status" value="1"/>
</dbReference>
<dbReference type="Proteomes" id="UP000824120">
    <property type="component" value="Chromosome 6"/>
</dbReference>
<comment type="caution">
    <text evidence="6">The sequence shown here is derived from an EMBL/GenBank/DDBJ whole genome shotgun (WGS) entry which is preliminary data.</text>
</comment>
<keyword evidence="7" id="KW-1185">Reference proteome</keyword>
<sequence>MASILHRDKAFKIKTYDSKHTCKRWNHHNKTITSSFIARMYVDAISQNIECKLSDFRDMVNVGLKPHVTLAQARKAKNAKKKALALIDGDGKEQFSILWEYCLEIGRSIPGTSMYMKLTQNEMLNKPYRFQRIYRVGFSGSSLKCALWAATSATTVEFFNVRINDIVKLDAEAAVWLKEKEPTEWSRSNFSPNAKCDILLNNMCESFNSMILDARDKPIITLLEKLRYLFMDRLQANRDKADRWNCDDIFPQIKSILHKNKKDTAGFIPKKSNEWNFEILGGSVSDIWAVDLAGRKCSCRKWTITGIPCKHAISTIWQKNDEVINYVND</sequence>
<name>A0A9J5YS30_SOLCO</name>